<evidence type="ECO:0000313" key="2">
    <source>
        <dbReference type="Proteomes" id="UP000001502"/>
    </source>
</evidence>
<proteinExistence type="predicted"/>
<reference evidence="2" key="1">
    <citation type="submission" date="2011-06" db="EMBL/GenBank/DDBJ databases">
        <title>Complete sequence of Streptococcus parasanguinis strain ATCC 15912.</title>
        <authorList>
            <person name="Muzny D."/>
            <person name="Qin X."/>
            <person name="Buhay C."/>
            <person name="Dugan-Rocha S."/>
            <person name="Ding Y."/>
            <person name="Chen G."/>
            <person name="Hawes A."/>
            <person name="Holder M."/>
            <person name="Jhangiani S."/>
            <person name="Johnson A."/>
            <person name="Khan Z."/>
            <person name="Li Z."/>
            <person name="Liu W."/>
            <person name="Liu X."/>
            <person name="Perez L."/>
            <person name="Shen H."/>
            <person name="Wang Q."/>
            <person name="Watt J."/>
            <person name="Xi L."/>
            <person name="Xin Y."/>
            <person name="Zhou J."/>
            <person name="Deng J."/>
            <person name="Jiang H."/>
            <person name="Liu Y."/>
            <person name="Qu J."/>
            <person name="Song X.-Z."/>
            <person name="Zhang L."/>
            <person name="Villasana D."/>
            <person name="Johnson A."/>
            <person name="Liu J."/>
            <person name="Liyanage D."/>
            <person name="Lorensuhewa L."/>
            <person name="Robinson T."/>
            <person name="Song A."/>
            <person name="Song B.-B."/>
            <person name="Dinh H."/>
            <person name="Thornton R."/>
            <person name="Coyle M."/>
            <person name="Francisco L."/>
            <person name="Jackson L."/>
            <person name="Javaid M."/>
            <person name="Korchina V."/>
            <person name="Kovar C."/>
            <person name="Mata R."/>
            <person name="Mathew T."/>
            <person name="Ngo R."/>
            <person name="Nguyen L."/>
            <person name="Nguyen N."/>
            <person name="Okwuonu G."/>
            <person name="Ongeri F."/>
            <person name="Pham C."/>
            <person name="Simmons D."/>
            <person name="Wilczek-Boney K."/>
            <person name="Hale W."/>
            <person name="Jakkamsetti A."/>
            <person name="Pham P."/>
            <person name="Ruth R."/>
            <person name="San Lucas F."/>
            <person name="Warren J."/>
            <person name="Zhang J."/>
            <person name="Zhao Z."/>
            <person name="Zhou C."/>
            <person name="Zhu D."/>
            <person name="Lee S."/>
            <person name="Bess C."/>
            <person name="Blankenburg K."/>
            <person name="Forbes L."/>
            <person name="Fu Q."/>
            <person name="Gubbala S."/>
            <person name="Hirani K."/>
            <person name="Jayaseelan J.C."/>
            <person name="Lara F."/>
            <person name="Munidasa M."/>
            <person name="Palculict T."/>
            <person name="Patil S."/>
            <person name="Pu L.-L."/>
            <person name="Saada N."/>
            <person name="Tang L."/>
            <person name="Weissenberger G."/>
            <person name="Zhu Y."/>
            <person name="Hemphill L."/>
            <person name="Shang Y."/>
            <person name="Youmans B."/>
            <person name="Ayvaz T."/>
            <person name="Ross M."/>
            <person name="Santibanez J."/>
            <person name="Aqrawi P."/>
            <person name="Gross S."/>
            <person name="Joshi V."/>
            <person name="Fowler G."/>
            <person name="Nazareth L."/>
            <person name="Reid J."/>
            <person name="Worley K."/>
            <person name="Petrosino J."/>
            <person name="Highlander S."/>
            <person name="Gibbs R."/>
        </authorList>
    </citation>
    <scope>NUCLEOTIDE SEQUENCE [LARGE SCALE GENOMIC DNA]</scope>
    <source>
        <strain evidence="2">ATCC 15912 / DSM 6778 / CIP 104372 / LMG 14537</strain>
    </source>
</reference>
<protein>
    <submittedName>
        <fullName evidence="1">Uncharacterized protein</fullName>
    </submittedName>
</protein>
<dbReference type="Proteomes" id="UP000001502">
    <property type="component" value="Chromosome"/>
</dbReference>
<dbReference type="KEGG" id="scp:HMPREF0833_10671"/>
<gene>
    <name evidence="1" type="ordered locus">HMPREF0833_10671</name>
</gene>
<dbReference type="HOGENOM" id="CLU_212234_0_0_9"/>
<organism evidence="1 2">
    <name type="scientific">Streptococcus parasanguinis (strain ATCC 15912 / DSM 6778 / CIP 104372 / LMG 14537)</name>
    <dbReference type="NCBI Taxonomy" id="760570"/>
    <lineage>
        <taxon>Bacteria</taxon>
        <taxon>Bacillati</taxon>
        <taxon>Bacillota</taxon>
        <taxon>Bacilli</taxon>
        <taxon>Lactobacillales</taxon>
        <taxon>Streptococcaceae</taxon>
        <taxon>Streptococcus</taxon>
    </lineage>
</organism>
<accession>F8DJ25</accession>
<name>F8DJ25_STREP</name>
<evidence type="ECO:0000313" key="1">
    <source>
        <dbReference type="EMBL" id="AEH55702.1"/>
    </source>
</evidence>
<sequence>MGLLCIQPITKKRIFKMSASFFTILGCKTLQALSFCVKIEVTEIEKEEAYEISRAQ</sequence>
<dbReference type="EMBL" id="CP002843">
    <property type="protein sequence ID" value="AEH55702.1"/>
    <property type="molecule type" value="Genomic_DNA"/>
</dbReference>
<dbReference type="AlphaFoldDB" id="F8DJ25"/>